<evidence type="ECO:0000313" key="4">
    <source>
        <dbReference type="Proteomes" id="UP000218887"/>
    </source>
</evidence>
<dbReference type="SMART" id="SM00642">
    <property type="entry name" value="Aamy"/>
    <property type="match status" value="1"/>
</dbReference>
<dbReference type="InterPro" id="IPR013780">
    <property type="entry name" value="Glyco_hydro_b"/>
</dbReference>
<dbReference type="InterPro" id="IPR006047">
    <property type="entry name" value="GH13_cat_dom"/>
</dbReference>
<dbReference type="AlphaFoldDB" id="A0A2A2IHK2"/>
<dbReference type="Gene3D" id="3.20.20.80">
    <property type="entry name" value="Glycosidases"/>
    <property type="match status" value="1"/>
</dbReference>
<dbReference type="CDD" id="cd02860">
    <property type="entry name" value="E_set_Pullulanase"/>
    <property type="match status" value="1"/>
</dbReference>
<dbReference type="SUPFAM" id="SSF81296">
    <property type="entry name" value="E set domains"/>
    <property type="match status" value="1"/>
</dbReference>
<dbReference type="Pfam" id="PF02922">
    <property type="entry name" value="CBM_48"/>
    <property type="match status" value="1"/>
</dbReference>
<keyword evidence="4" id="KW-1185">Reference proteome</keyword>
<evidence type="ECO:0000313" key="3">
    <source>
        <dbReference type="EMBL" id="PAV30796.1"/>
    </source>
</evidence>
<protein>
    <submittedName>
        <fullName evidence="3">Type I pullulanase</fullName>
    </submittedName>
</protein>
<dbReference type="GO" id="GO:0005975">
    <property type="term" value="P:carbohydrate metabolic process"/>
    <property type="evidence" value="ECO:0007669"/>
    <property type="project" value="InterPro"/>
</dbReference>
<dbReference type="InterPro" id="IPR004193">
    <property type="entry name" value="Glyco_hydro_13_N"/>
</dbReference>
<organism evidence="3 4">
    <name type="scientific">Virgibacillus profundi</name>
    <dbReference type="NCBI Taxonomy" id="2024555"/>
    <lineage>
        <taxon>Bacteria</taxon>
        <taxon>Bacillati</taxon>
        <taxon>Bacillota</taxon>
        <taxon>Bacilli</taxon>
        <taxon>Bacillales</taxon>
        <taxon>Bacillaceae</taxon>
        <taxon>Virgibacillus</taxon>
    </lineage>
</organism>
<dbReference type="InterPro" id="IPR017853">
    <property type="entry name" value="GH"/>
</dbReference>
<evidence type="ECO:0000256" key="1">
    <source>
        <dbReference type="ARBA" id="ARBA00008061"/>
    </source>
</evidence>
<dbReference type="CDD" id="cd11341">
    <property type="entry name" value="AmyAc_Pullulanase_LD-like"/>
    <property type="match status" value="1"/>
</dbReference>
<accession>A0A2A2IHK2</accession>
<proteinExistence type="inferred from homology"/>
<comment type="similarity">
    <text evidence="1">Belongs to the glycosyl hydrolase 13 family.</text>
</comment>
<dbReference type="SUPFAM" id="SSF51445">
    <property type="entry name" value="(Trans)glycosidases"/>
    <property type="match status" value="1"/>
</dbReference>
<dbReference type="NCBIfam" id="TIGR02104">
    <property type="entry name" value="pulA_typeI"/>
    <property type="match status" value="1"/>
</dbReference>
<dbReference type="Pfam" id="PF00128">
    <property type="entry name" value="Alpha-amylase"/>
    <property type="match status" value="1"/>
</dbReference>
<dbReference type="OrthoDB" id="9800174at2"/>
<dbReference type="InterPro" id="IPR013783">
    <property type="entry name" value="Ig-like_fold"/>
</dbReference>
<dbReference type="EMBL" id="NPOA01000002">
    <property type="protein sequence ID" value="PAV30796.1"/>
    <property type="molecule type" value="Genomic_DNA"/>
</dbReference>
<sequence length="704" mass="80353">MVAQVAWIDDVHVLTAFINNHSLLQAKENDPVIYWKSKEKYFEAKVEKVINDATVTITFTEDLPMGEELTLLWGEERIPVYPGAVVRTSWFDNHYAALHTTFGASYEKKATTFTIWAPTANSVKVSIGKNLLLLDKQKNGVWKLKVNGDWHGCAYEYEVTINGKTERVNDPYAKSMLANSEKSVVIDFSRTDQSGEASARPRLTNLQDAIIYELHVRDATIKKDSGVKNRGKFLGLTETGTTTPNGFSTALSYIKELGCTHVQLLPINDFARVNELHPENDYNWGYDPLYFQVPEGSYSTAAEDPLARINECKQMIGNFHREGISVILDVVYNHVFIMEESPFEKIVPGYYFRYHTDGNLSNGTGVGNDLATERKMVRKFILDTIDLWLKEYNVDGFRFDLMGIMDVRTMQEIQERCKKEAVPIMLLGEGWDLPTALASDKKATSSQSHQLPGIRFFNDYFRNSLKGDQFANGVGYVNGKGHFIERLPSLVSGSALEEYGEPFVSDVNQTINYVECHDNHTLWDRLLLTNREEKETNRKKMHQLATGITLLSQGVPFIHAGQEWFRSKQGDENSYLSGDQINQLDWQKRELENDPIEFIKELIALRKKYDVFRLSSKQEIRKRLHILDTIDPVFGFVLLGDKVDFAIYTNPTHKQVSLQLPSTGKWQVIARNTVVSGNTVQQEVNGEFTLIEGYELVVFRKNRW</sequence>
<dbReference type="PANTHER" id="PTHR43002">
    <property type="entry name" value="GLYCOGEN DEBRANCHING ENZYME"/>
    <property type="match status" value="1"/>
</dbReference>
<reference evidence="3 4" key="1">
    <citation type="submission" date="2017-08" db="EMBL/GenBank/DDBJ databases">
        <title>Virgibacillus indicus sp. nov. and Virgibacillus profoundi sp. nov, two moderately halophilic bacteria isolated from marine sediment by using the Microfluidic Streak Plate.</title>
        <authorList>
            <person name="Xu B."/>
            <person name="Hu B."/>
            <person name="Wang J."/>
            <person name="Zhu Y."/>
            <person name="Huang L."/>
            <person name="Du W."/>
            <person name="Huang Y."/>
        </authorList>
    </citation>
    <scope>NUCLEOTIDE SEQUENCE [LARGE SCALE GENOMIC DNA]</scope>
    <source>
        <strain evidence="3 4">IO3-P3-H5</strain>
    </source>
</reference>
<dbReference type="InterPro" id="IPR014756">
    <property type="entry name" value="Ig_E-set"/>
</dbReference>
<feature type="domain" description="Glycosyl hydrolase family 13 catalytic" evidence="2">
    <location>
        <begin position="241"/>
        <end position="606"/>
    </location>
</feature>
<comment type="caution">
    <text evidence="3">The sequence shown here is derived from an EMBL/GenBank/DDBJ whole genome shotgun (WGS) entry which is preliminary data.</text>
</comment>
<dbReference type="Gene3D" id="2.60.40.10">
    <property type="entry name" value="Immunoglobulins"/>
    <property type="match status" value="1"/>
</dbReference>
<name>A0A2A2IHK2_9BACI</name>
<dbReference type="InterPro" id="IPR011840">
    <property type="entry name" value="PulA_typeI"/>
</dbReference>
<evidence type="ECO:0000259" key="2">
    <source>
        <dbReference type="SMART" id="SM00642"/>
    </source>
</evidence>
<dbReference type="Proteomes" id="UP000218887">
    <property type="component" value="Unassembled WGS sequence"/>
</dbReference>
<dbReference type="RefSeq" id="WP_095654126.1">
    <property type="nucleotide sequence ID" value="NZ_NPOA01000002.1"/>
</dbReference>
<dbReference type="Gene3D" id="2.60.40.1180">
    <property type="entry name" value="Golgi alpha-mannosidase II"/>
    <property type="match status" value="1"/>
</dbReference>
<dbReference type="GO" id="GO:0004553">
    <property type="term" value="F:hydrolase activity, hydrolyzing O-glycosyl compounds"/>
    <property type="evidence" value="ECO:0007669"/>
    <property type="project" value="InterPro"/>
</dbReference>
<gene>
    <name evidence="3" type="primary">pulA</name>
    <name evidence="3" type="ORF">CIL05_03490</name>
</gene>
<dbReference type="SMR" id="A0A2A2IHK2"/>